<evidence type="ECO:0000313" key="3">
    <source>
        <dbReference type="Proteomes" id="UP000092600"/>
    </source>
</evidence>
<feature type="compositionally biased region" description="Acidic residues" evidence="1">
    <location>
        <begin position="19"/>
        <end position="30"/>
    </location>
</feature>
<dbReference type="EMBL" id="LSRQ01001399">
    <property type="protein sequence ID" value="OAY77987.1"/>
    <property type="molecule type" value="Genomic_DNA"/>
</dbReference>
<gene>
    <name evidence="2" type="ORF">ACMD2_17202</name>
</gene>
<organism evidence="2 3">
    <name type="scientific">Ananas comosus</name>
    <name type="common">Pineapple</name>
    <name type="synonym">Ananas ananas</name>
    <dbReference type="NCBI Taxonomy" id="4615"/>
    <lineage>
        <taxon>Eukaryota</taxon>
        <taxon>Viridiplantae</taxon>
        <taxon>Streptophyta</taxon>
        <taxon>Embryophyta</taxon>
        <taxon>Tracheophyta</taxon>
        <taxon>Spermatophyta</taxon>
        <taxon>Magnoliopsida</taxon>
        <taxon>Liliopsida</taxon>
        <taxon>Poales</taxon>
        <taxon>Bromeliaceae</taxon>
        <taxon>Bromelioideae</taxon>
        <taxon>Ananas</taxon>
    </lineage>
</organism>
<name>A0A199VLD7_ANACO</name>
<proteinExistence type="predicted"/>
<dbReference type="Proteomes" id="UP000092600">
    <property type="component" value="Unassembled WGS sequence"/>
</dbReference>
<reference evidence="2 3" key="1">
    <citation type="journal article" date="2016" name="DNA Res.">
        <title>The draft genome of MD-2 pineapple using hybrid error correction of long reads.</title>
        <authorList>
            <person name="Redwan R.M."/>
            <person name="Saidin A."/>
            <person name="Kumar S.V."/>
        </authorList>
    </citation>
    <scope>NUCLEOTIDE SEQUENCE [LARGE SCALE GENOMIC DNA]</scope>
    <source>
        <strain evidence="3">cv. MD2</strain>
        <tissue evidence="2">Leaf</tissue>
    </source>
</reference>
<comment type="caution">
    <text evidence="2">The sequence shown here is derived from an EMBL/GenBank/DDBJ whole genome shotgun (WGS) entry which is preliminary data.</text>
</comment>
<evidence type="ECO:0000256" key="1">
    <source>
        <dbReference type="SAM" id="MobiDB-lite"/>
    </source>
</evidence>
<feature type="region of interest" description="Disordered" evidence="1">
    <location>
        <begin position="1"/>
        <end position="41"/>
    </location>
</feature>
<dbReference type="AlphaFoldDB" id="A0A199VLD7"/>
<dbReference type="PANTHER" id="PTHR33623">
    <property type="entry name" value="OS04G0572500 PROTEIN"/>
    <property type="match status" value="1"/>
</dbReference>
<feature type="compositionally biased region" description="Low complexity" evidence="1">
    <location>
        <begin position="31"/>
        <end position="41"/>
    </location>
</feature>
<dbReference type="PANTHER" id="PTHR33623:SF4">
    <property type="entry name" value="DUF4378 DOMAIN-CONTAINING PROTEIN"/>
    <property type="match status" value="1"/>
</dbReference>
<protein>
    <submittedName>
        <fullName evidence="2">Uncharacterized protein</fullName>
    </submittedName>
</protein>
<evidence type="ECO:0000313" key="2">
    <source>
        <dbReference type="EMBL" id="OAY77987.1"/>
    </source>
</evidence>
<accession>A0A199VLD7</accession>
<sequence>MEAEEKEQLSPVAVMDFPYENEDEDEDEDATTTTTSPSSPSFQQTLANIEIRYDLLSWLWGARKFHYCFRFLRGR</sequence>